<accession>A0A2T8IA40</accession>
<feature type="region of interest" description="Disordered" evidence="1">
    <location>
        <begin position="1"/>
        <end position="70"/>
    </location>
</feature>
<dbReference type="AlphaFoldDB" id="A0A2T8IA40"/>
<sequence>MAATAPRALGGSNGGGLGREGRRRPGSGVRWPCAGSRPWLRADGRSSATHRREIEATGRERKREEEGRLA</sequence>
<feature type="compositionally biased region" description="Basic and acidic residues" evidence="1">
    <location>
        <begin position="40"/>
        <end position="70"/>
    </location>
</feature>
<proteinExistence type="predicted"/>
<organism evidence="2">
    <name type="scientific">Panicum hallii</name>
    <dbReference type="NCBI Taxonomy" id="206008"/>
    <lineage>
        <taxon>Eukaryota</taxon>
        <taxon>Viridiplantae</taxon>
        <taxon>Streptophyta</taxon>
        <taxon>Embryophyta</taxon>
        <taxon>Tracheophyta</taxon>
        <taxon>Spermatophyta</taxon>
        <taxon>Magnoliopsida</taxon>
        <taxon>Liliopsida</taxon>
        <taxon>Poales</taxon>
        <taxon>Poaceae</taxon>
        <taxon>PACMAD clade</taxon>
        <taxon>Panicoideae</taxon>
        <taxon>Panicodae</taxon>
        <taxon>Paniceae</taxon>
        <taxon>Panicinae</taxon>
        <taxon>Panicum</taxon>
        <taxon>Panicum sect. Panicum</taxon>
    </lineage>
</organism>
<evidence type="ECO:0000313" key="2">
    <source>
        <dbReference type="EMBL" id="PVH34549.1"/>
    </source>
</evidence>
<dbReference type="Gramene" id="PVH34549">
    <property type="protein sequence ID" value="PVH34549"/>
    <property type="gene ID" value="PAHAL_8G245500"/>
</dbReference>
<dbReference type="EMBL" id="CM008053">
    <property type="protein sequence ID" value="PVH34549.1"/>
    <property type="molecule type" value="Genomic_DNA"/>
</dbReference>
<protein>
    <submittedName>
        <fullName evidence="2">Uncharacterized protein</fullName>
    </submittedName>
</protein>
<name>A0A2T8IA40_9POAL</name>
<feature type="compositionally biased region" description="Low complexity" evidence="1">
    <location>
        <begin position="1"/>
        <end position="10"/>
    </location>
</feature>
<reference evidence="2" key="1">
    <citation type="submission" date="2018-04" db="EMBL/GenBank/DDBJ databases">
        <title>WGS assembly of Panicum hallii.</title>
        <authorList>
            <person name="Lovell J."/>
            <person name="Jenkins J."/>
            <person name="Lowry D."/>
            <person name="Mamidi S."/>
            <person name="Sreedasyam A."/>
            <person name="Weng X."/>
            <person name="Barry K."/>
            <person name="Bonette J."/>
            <person name="Campitelli B."/>
            <person name="Daum C."/>
            <person name="Gordon S."/>
            <person name="Gould B."/>
            <person name="Lipzen A."/>
            <person name="Macqueen A."/>
            <person name="Palacio-Mejia J."/>
            <person name="Plott C."/>
            <person name="Shakirov E."/>
            <person name="Shu S."/>
            <person name="Yoshinaga Y."/>
            <person name="Zane M."/>
            <person name="Rokhsar D."/>
            <person name="Grimwood J."/>
            <person name="Schmutz J."/>
            <person name="Juenger T."/>
        </authorList>
    </citation>
    <scope>NUCLEOTIDE SEQUENCE [LARGE SCALE GENOMIC DNA]</scope>
    <source>
        <strain evidence="2">FIL2</strain>
    </source>
</reference>
<evidence type="ECO:0000256" key="1">
    <source>
        <dbReference type="SAM" id="MobiDB-lite"/>
    </source>
</evidence>
<gene>
    <name evidence="2" type="ORF">PAHAL_8G245500</name>
</gene>
<dbReference type="Proteomes" id="UP000243499">
    <property type="component" value="Chromosome 8"/>
</dbReference>